<protein>
    <recommendedName>
        <fullName evidence="7">O-methyltransferase</fullName>
    </recommendedName>
</protein>
<dbReference type="EMBL" id="JAHQIW010002123">
    <property type="protein sequence ID" value="KAJ1354574.1"/>
    <property type="molecule type" value="Genomic_DNA"/>
</dbReference>
<dbReference type="SUPFAM" id="SSF53335">
    <property type="entry name" value="S-adenosyl-L-methionine-dependent methyltransferases"/>
    <property type="match status" value="1"/>
</dbReference>
<dbReference type="PROSITE" id="PS51682">
    <property type="entry name" value="SAM_OMT_I"/>
    <property type="match status" value="1"/>
</dbReference>
<dbReference type="GO" id="GO:0008757">
    <property type="term" value="F:S-adenosylmethionine-dependent methyltransferase activity"/>
    <property type="evidence" value="ECO:0007669"/>
    <property type="project" value="TreeGrafter"/>
</dbReference>
<evidence type="ECO:0008006" key="7">
    <source>
        <dbReference type="Google" id="ProtNLM"/>
    </source>
</evidence>
<accession>A0AAD5MVJ7</accession>
<dbReference type="InterPro" id="IPR050362">
    <property type="entry name" value="Cation-dep_OMT"/>
</dbReference>
<dbReference type="CDD" id="cd02440">
    <property type="entry name" value="AdoMet_MTases"/>
    <property type="match status" value="1"/>
</dbReference>
<dbReference type="AlphaFoldDB" id="A0AAD5MVJ7"/>
<dbReference type="InterPro" id="IPR029063">
    <property type="entry name" value="SAM-dependent_MTases_sf"/>
</dbReference>
<keyword evidence="2" id="KW-0808">Transferase</keyword>
<keyword evidence="6" id="KW-1185">Reference proteome</keyword>
<evidence type="ECO:0000313" key="6">
    <source>
        <dbReference type="Proteomes" id="UP001196413"/>
    </source>
</evidence>
<reference evidence="5" key="1">
    <citation type="submission" date="2021-06" db="EMBL/GenBank/DDBJ databases">
        <title>Parelaphostrongylus tenuis whole genome reference sequence.</title>
        <authorList>
            <person name="Garwood T.J."/>
            <person name="Larsen P.A."/>
            <person name="Fountain-Jones N.M."/>
            <person name="Garbe J.R."/>
            <person name="Macchietto M.G."/>
            <person name="Kania S.A."/>
            <person name="Gerhold R.W."/>
            <person name="Richards J.E."/>
            <person name="Wolf T.M."/>
        </authorList>
    </citation>
    <scope>NUCLEOTIDE SEQUENCE</scope>
    <source>
        <strain evidence="5">MNPRO001-30</strain>
        <tissue evidence="5">Meninges</tissue>
    </source>
</reference>
<sequence>MDPVKNYCRQFTVRQHPLQRELRDYTIRYAPGAFMMASPEVLTIGSIFIHMIRGKKVLDIGTFTGASALAWALAVGQGGQVYTMDISQRGFRDYGVPVIAKQEEILKRIIPIESPALNTLDRMIANGESGTFDFAFIDADKVNYPAYYERAVNLLRRGGVVMVDNALWGGRVAQHPYTFDQSTRAIDGTNRRIFLDDRTYSALLNAGDGIHIAVKI</sequence>
<gene>
    <name evidence="5" type="ORF">KIN20_011556</name>
</gene>
<keyword evidence="1" id="KW-0489">Methyltransferase</keyword>
<dbReference type="GO" id="GO:0032259">
    <property type="term" value="P:methylation"/>
    <property type="evidence" value="ECO:0007669"/>
    <property type="project" value="UniProtKB-KW"/>
</dbReference>
<proteinExistence type="inferred from homology"/>
<evidence type="ECO:0000313" key="5">
    <source>
        <dbReference type="EMBL" id="KAJ1354574.1"/>
    </source>
</evidence>
<keyword evidence="3" id="KW-0949">S-adenosyl-L-methionine</keyword>
<comment type="similarity">
    <text evidence="4">Belongs to the class I-like SAM-binding methyltransferase superfamily. Cation-dependent O-methyltransferase family.</text>
</comment>
<evidence type="ECO:0000256" key="1">
    <source>
        <dbReference type="ARBA" id="ARBA00022603"/>
    </source>
</evidence>
<name>A0AAD5MVJ7_PARTN</name>
<comment type="caution">
    <text evidence="5">The sequence shown here is derived from an EMBL/GenBank/DDBJ whole genome shotgun (WGS) entry which is preliminary data.</text>
</comment>
<dbReference type="GO" id="GO:0008171">
    <property type="term" value="F:O-methyltransferase activity"/>
    <property type="evidence" value="ECO:0007669"/>
    <property type="project" value="InterPro"/>
</dbReference>
<organism evidence="5 6">
    <name type="scientific">Parelaphostrongylus tenuis</name>
    <name type="common">Meningeal worm</name>
    <dbReference type="NCBI Taxonomy" id="148309"/>
    <lineage>
        <taxon>Eukaryota</taxon>
        <taxon>Metazoa</taxon>
        <taxon>Ecdysozoa</taxon>
        <taxon>Nematoda</taxon>
        <taxon>Chromadorea</taxon>
        <taxon>Rhabditida</taxon>
        <taxon>Rhabditina</taxon>
        <taxon>Rhabditomorpha</taxon>
        <taxon>Strongyloidea</taxon>
        <taxon>Metastrongylidae</taxon>
        <taxon>Parelaphostrongylus</taxon>
    </lineage>
</organism>
<dbReference type="Gene3D" id="3.40.50.150">
    <property type="entry name" value="Vaccinia Virus protein VP39"/>
    <property type="match status" value="1"/>
</dbReference>
<evidence type="ECO:0000256" key="2">
    <source>
        <dbReference type="ARBA" id="ARBA00022679"/>
    </source>
</evidence>
<dbReference type="PANTHER" id="PTHR10509">
    <property type="entry name" value="O-METHYLTRANSFERASE-RELATED"/>
    <property type="match status" value="1"/>
</dbReference>
<evidence type="ECO:0000256" key="4">
    <source>
        <dbReference type="ARBA" id="ARBA00023453"/>
    </source>
</evidence>
<dbReference type="PANTHER" id="PTHR10509:SF93">
    <property type="entry name" value="CATECHOL O-METHYLTRANSFERASE DOMAIN-CONTAINING PROTEIN 1"/>
    <property type="match status" value="1"/>
</dbReference>
<evidence type="ECO:0000256" key="3">
    <source>
        <dbReference type="ARBA" id="ARBA00022691"/>
    </source>
</evidence>
<dbReference type="InterPro" id="IPR002935">
    <property type="entry name" value="SAM_O-MeTrfase"/>
</dbReference>
<dbReference type="Proteomes" id="UP001196413">
    <property type="component" value="Unassembled WGS sequence"/>
</dbReference>
<dbReference type="Pfam" id="PF01596">
    <property type="entry name" value="Methyltransf_3"/>
    <property type="match status" value="1"/>
</dbReference>